<name>H1SIK4_9BURK</name>
<dbReference type="Proteomes" id="UP000005808">
    <property type="component" value="Unassembled WGS sequence"/>
</dbReference>
<evidence type="ECO:0000313" key="1">
    <source>
        <dbReference type="EMBL" id="EHP37648.1"/>
    </source>
</evidence>
<proteinExistence type="predicted"/>
<gene>
    <name evidence="1" type="ORF">OR16_41641</name>
</gene>
<dbReference type="OrthoDB" id="8565732at2"/>
<sequence length="75" mass="8487">MTDLKQPTPNDVRALLDDSGLSREDFAALVHVSKLTVHKWVLPKDSENHRGIPLAAWELLLLKLGRHPEKKLVDL</sequence>
<comment type="caution">
    <text evidence="1">The sequence shown here is derived from an EMBL/GenBank/DDBJ whole genome shotgun (WGS) entry which is preliminary data.</text>
</comment>
<organism evidence="1 2">
    <name type="scientific">Cupriavidus basilensis OR16</name>
    <dbReference type="NCBI Taxonomy" id="1127483"/>
    <lineage>
        <taxon>Bacteria</taxon>
        <taxon>Pseudomonadati</taxon>
        <taxon>Pseudomonadota</taxon>
        <taxon>Betaproteobacteria</taxon>
        <taxon>Burkholderiales</taxon>
        <taxon>Burkholderiaceae</taxon>
        <taxon>Cupriavidus</taxon>
    </lineage>
</organism>
<reference evidence="1 2" key="1">
    <citation type="journal article" date="2012" name="J. Bacteriol.">
        <title>De Novo Genome Project of Cupriavidus basilensis OR16.</title>
        <authorList>
            <person name="Cserhati M."/>
            <person name="Kriszt B."/>
            <person name="Szoboszlay S."/>
            <person name="Toth A."/>
            <person name="Szabo I."/>
            <person name="Tancsics A."/>
            <person name="Nagy I."/>
            <person name="Horvath B."/>
            <person name="Nagy I."/>
            <person name="Kukolya J."/>
        </authorList>
    </citation>
    <scope>NUCLEOTIDE SEQUENCE [LARGE SCALE GENOMIC DNA]</scope>
    <source>
        <strain evidence="1 2">OR16</strain>
    </source>
</reference>
<dbReference type="EMBL" id="AHJE01000220">
    <property type="protein sequence ID" value="EHP37648.1"/>
    <property type="molecule type" value="Genomic_DNA"/>
</dbReference>
<dbReference type="RefSeq" id="WP_006164681.1">
    <property type="nucleotide sequence ID" value="NZ_AHJE01000220.1"/>
</dbReference>
<accession>H1SIK4</accession>
<protein>
    <recommendedName>
        <fullName evidence="3">Transcriptional regulator</fullName>
    </recommendedName>
</protein>
<dbReference type="AlphaFoldDB" id="H1SIK4"/>
<evidence type="ECO:0008006" key="3">
    <source>
        <dbReference type="Google" id="ProtNLM"/>
    </source>
</evidence>
<evidence type="ECO:0000313" key="2">
    <source>
        <dbReference type="Proteomes" id="UP000005808"/>
    </source>
</evidence>
<dbReference type="PATRIC" id="fig|1127483.3.peg.8258"/>